<dbReference type="PROSITE" id="PS50096">
    <property type="entry name" value="IQ"/>
    <property type="match status" value="1"/>
</dbReference>
<evidence type="ECO:0000256" key="3">
    <source>
        <dbReference type="SAM" id="MobiDB-lite"/>
    </source>
</evidence>
<dbReference type="Proteomes" id="UP000694906">
    <property type="component" value="Unplaced"/>
</dbReference>
<reference evidence="6" key="1">
    <citation type="submission" date="2025-08" db="UniProtKB">
        <authorList>
            <consortium name="RefSeq"/>
        </authorList>
    </citation>
    <scope>IDENTIFICATION</scope>
</reference>
<feature type="compositionally biased region" description="Basic and acidic residues" evidence="3">
    <location>
        <begin position="361"/>
        <end position="374"/>
    </location>
</feature>
<dbReference type="Pfam" id="PF00004">
    <property type="entry name" value="AAA"/>
    <property type="match status" value="1"/>
</dbReference>
<dbReference type="CTD" id="74918"/>
<dbReference type="InterPro" id="IPR052267">
    <property type="entry name" value="N-DRC_Component"/>
</dbReference>
<protein>
    <submittedName>
        <fullName evidence="6">IQ and AAA domain-containing protein 1 isoform X2</fullName>
    </submittedName>
</protein>
<dbReference type="PANTHER" id="PTHR14690:SF8">
    <property type="entry name" value="DYNEIN REGULATORY COMPLEX PROTEIN 11"/>
    <property type="match status" value="1"/>
</dbReference>
<proteinExistence type="predicted"/>
<dbReference type="InterPro" id="IPR003959">
    <property type="entry name" value="ATPase_AAA_core"/>
</dbReference>
<keyword evidence="5" id="KW-1185">Reference proteome</keyword>
<dbReference type="InterPro" id="IPR027417">
    <property type="entry name" value="P-loop_NTPase"/>
</dbReference>
<evidence type="ECO:0000256" key="2">
    <source>
        <dbReference type="ARBA" id="ARBA00022840"/>
    </source>
</evidence>
<name>A0AAX6QNK1_HETGA</name>
<dbReference type="GeneID" id="101699101"/>
<feature type="region of interest" description="Disordered" evidence="3">
    <location>
        <begin position="341"/>
        <end position="378"/>
    </location>
</feature>
<dbReference type="AlphaFoldDB" id="A0AAX6QNK1"/>
<evidence type="ECO:0000256" key="1">
    <source>
        <dbReference type="ARBA" id="ARBA00022741"/>
    </source>
</evidence>
<dbReference type="RefSeq" id="XP_012922347.1">
    <property type="nucleotide sequence ID" value="XM_013066893.2"/>
</dbReference>
<dbReference type="Gene3D" id="1.10.8.60">
    <property type="match status" value="1"/>
</dbReference>
<dbReference type="CDD" id="cd19506">
    <property type="entry name" value="RecA-like_IQCA1"/>
    <property type="match status" value="1"/>
</dbReference>
<evidence type="ECO:0000313" key="6">
    <source>
        <dbReference type="RefSeq" id="XP_012922347.1"/>
    </source>
</evidence>
<evidence type="ECO:0000313" key="5">
    <source>
        <dbReference type="Proteomes" id="UP000694906"/>
    </source>
</evidence>
<dbReference type="GO" id="GO:0016887">
    <property type="term" value="F:ATP hydrolysis activity"/>
    <property type="evidence" value="ECO:0007669"/>
    <property type="project" value="InterPro"/>
</dbReference>
<dbReference type="PANTHER" id="PTHR14690">
    <property type="entry name" value="IQ MOTIF CONTAINING WITH AAA DOMAIN 1"/>
    <property type="match status" value="1"/>
</dbReference>
<dbReference type="KEGG" id="hgl:101699101"/>
<dbReference type="FunFam" id="1.10.8.60:FF:000064">
    <property type="entry name" value="IQ motif containing with AAA domain 1"/>
    <property type="match status" value="1"/>
</dbReference>
<feature type="region of interest" description="Disordered" evidence="3">
    <location>
        <begin position="454"/>
        <end position="481"/>
    </location>
</feature>
<sequence>MSNSMYNKVWHQTQEALNSLLDKESQHVIEPQRNQVFIFQMLATFYIKYVQIFRNLENIYDQMVHPQKRILIRKILDGVMGRILELKNEMVELELSEFHYFDDILQDLKLTPQQLDIPIPKYFLKEKLEVIRGREKILAQILAESGLDVPDMKTTVKAIPLEEAVKLIQITERARQGRLRALFMKQIYLQEYRAKQARILGEQVADAGAAALRIQKVWRGFHQYKKTDREREEEMVFLGMNPPPGFDDVSPAIKQAERVDRLRSEVQMKHEERYREALVMIKDDLRLIEGPDIKENLQDQIRHWFIECRNLTGTFPNYPKAEDGGSAVIFSNKTPEQVIDDILTNQDDEEKNKKKKKKTKKEKEKKGAKEKPKEEDEEWKMSPSVFLQSLQEGNSLYKDMWMNKDESWNFLQDYDPELIRQEMRKELDSEIRVQVDELMRQELKNLKLAVNKEKELPVKEGRKRGKKKGKKAKKGKRGKKDKDLTVDRTIESLYKELVEEGLLIQPLKVNMSDYIGEYSYLGTTLRHLSIEPMPSLLDMRQLITLYGILPLGSAAVHEKAPLVKSLLLAGPSGVGKKMLVHAICTETGANLFNLSAANLAGKYPGKSGLQMMLHVVFKVARQLQPSVVWIGDTEKTFYKKVPNAEKLNEPKRLKKQLPKILKLLQPDDRILIIGTTQRPFDAELQSFCKVYEKIILVPRPDYASRYVLWKQIIQRKGGLLTKALNISCLAKVTDGFTQGHIVEVVKDVLTEGRIRQQARKPLTAGEFITAITSMSPVYKEEEDCFKVNWMP</sequence>
<dbReference type="Gene3D" id="3.40.50.300">
    <property type="entry name" value="P-loop containing nucleotide triphosphate hydrolases"/>
    <property type="match status" value="1"/>
</dbReference>
<organism evidence="5 6">
    <name type="scientific">Heterocephalus glaber</name>
    <name type="common">Naked mole rat</name>
    <dbReference type="NCBI Taxonomy" id="10181"/>
    <lineage>
        <taxon>Eukaryota</taxon>
        <taxon>Metazoa</taxon>
        <taxon>Chordata</taxon>
        <taxon>Craniata</taxon>
        <taxon>Vertebrata</taxon>
        <taxon>Euteleostomi</taxon>
        <taxon>Mammalia</taxon>
        <taxon>Eutheria</taxon>
        <taxon>Euarchontoglires</taxon>
        <taxon>Glires</taxon>
        <taxon>Rodentia</taxon>
        <taxon>Hystricomorpha</taxon>
        <taxon>Bathyergidae</taxon>
        <taxon>Heterocephalus</taxon>
    </lineage>
</organism>
<gene>
    <name evidence="6" type="primary">Iqca1</name>
</gene>
<evidence type="ECO:0000259" key="4">
    <source>
        <dbReference type="Pfam" id="PF00004"/>
    </source>
</evidence>
<keyword evidence="1" id="KW-0547">Nucleotide-binding</keyword>
<feature type="domain" description="ATPase AAA-type core" evidence="4">
    <location>
        <begin position="566"/>
        <end position="681"/>
    </location>
</feature>
<dbReference type="SUPFAM" id="SSF52540">
    <property type="entry name" value="P-loop containing nucleoside triphosphate hydrolases"/>
    <property type="match status" value="1"/>
</dbReference>
<accession>A0AAX6QNK1</accession>
<feature type="compositionally biased region" description="Basic residues" evidence="3">
    <location>
        <begin position="461"/>
        <end position="479"/>
    </location>
</feature>
<dbReference type="GO" id="GO:0005524">
    <property type="term" value="F:ATP binding"/>
    <property type="evidence" value="ECO:0007669"/>
    <property type="project" value="UniProtKB-KW"/>
</dbReference>
<keyword evidence="2" id="KW-0067">ATP-binding</keyword>